<evidence type="ECO:0000259" key="8">
    <source>
        <dbReference type="PROSITE" id="PS50110"/>
    </source>
</evidence>
<dbReference type="PRINTS" id="PR00344">
    <property type="entry name" value="BCTRLSENSOR"/>
</dbReference>
<dbReference type="Pfam" id="PF02518">
    <property type="entry name" value="HATPase_c"/>
    <property type="match status" value="1"/>
</dbReference>
<comment type="catalytic activity">
    <reaction evidence="1">
        <text>ATP + protein L-histidine = ADP + protein N-phospho-L-histidine.</text>
        <dbReference type="EC" id="2.7.13.3"/>
    </reaction>
</comment>
<organism evidence="9 10">
    <name type="scientific">Rhodovibrio salinarum</name>
    <dbReference type="NCBI Taxonomy" id="1087"/>
    <lineage>
        <taxon>Bacteria</taxon>
        <taxon>Pseudomonadati</taxon>
        <taxon>Pseudomonadota</taxon>
        <taxon>Alphaproteobacteria</taxon>
        <taxon>Rhodospirillales</taxon>
        <taxon>Rhodovibrionaceae</taxon>
        <taxon>Rhodovibrio</taxon>
    </lineage>
</organism>
<evidence type="ECO:0000256" key="3">
    <source>
        <dbReference type="ARBA" id="ARBA00022553"/>
    </source>
</evidence>
<dbReference type="SMART" id="SM00448">
    <property type="entry name" value="REC"/>
    <property type="match status" value="1"/>
</dbReference>
<dbReference type="AlphaFoldDB" id="A0A934V229"/>
<dbReference type="Pfam" id="PF00072">
    <property type="entry name" value="Response_reg"/>
    <property type="match status" value="1"/>
</dbReference>
<evidence type="ECO:0000313" key="10">
    <source>
        <dbReference type="Proteomes" id="UP000778970"/>
    </source>
</evidence>
<dbReference type="SUPFAM" id="SSF47226">
    <property type="entry name" value="Histidine-containing phosphotransfer domain, HPT domain"/>
    <property type="match status" value="1"/>
</dbReference>
<dbReference type="Gene3D" id="1.10.287.130">
    <property type="match status" value="1"/>
</dbReference>
<feature type="domain" description="Response regulatory" evidence="8">
    <location>
        <begin position="549"/>
        <end position="667"/>
    </location>
</feature>
<dbReference type="PANTHER" id="PTHR43047:SF72">
    <property type="entry name" value="OSMOSENSING HISTIDINE PROTEIN KINASE SLN1"/>
    <property type="match status" value="1"/>
</dbReference>
<proteinExistence type="predicted"/>
<dbReference type="Gene3D" id="3.30.565.10">
    <property type="entry name" value="Histidine kinase-like ATPase, C-terminal domain"/>
    <property type="match status" value="1"/>
</dbReference>
<dbReference type="InterPro" id="IPR005467">
    <property type="entry name" value="His_kinase_dom"/>
</dbReference>
<dbReference type="EC" id="2.7.13.3" evidence="2"/>
<evidence type="ECO:0000313" key="9">
    <source>
        <dbReference type="EMBL" id="MBK1698936.1"/>
    </source>
</evidence>
<dbReference type="SUPFAM" id="SSF55785">
    <property type="entry name" value="PYP-like sensor domain (PAS domain)"/>
    <property type="match status" value="1"/>
</dbReference>
<dbReference type="InterPro" id="IPR004358">
    <property type="entry name" value="Sig_transdc_His_kin-like_C"/>
</dbReference>
<dbReference type="InterPro" id="IPR011006">
    <property type="entry name" value="CheY-like_superfamily"/>
</dbReference>
<accession>A0A934V229</accession>
<dbReference type="RefSeq" id="WP_051431792.1">
    <property type="nucleotide sequence ID" value="NZ_NRRE01000032.1"/>
</dbReference>
<dbReference type="PANTHER" id="PTHR43047">
    <property type="entry name" value="TWO-COMPONENT HISTIDINE PROTEIN KINASE"/>
    <property type="match status" value="1"/>
</dbReference>
<dbReference type="Gene3D" id="3.30.450.20">
    <property type="entry name" value="PAS domain"/>
    <property type="match status" value="1"/>
</dbReference>
<dbReference type="SMART" id="SM00388">
    <property type="entry name" value="HisKA"/>
    <property type="match status" value="1"/>
</dbReference>
<dbReference type="InterPro" id="IPR036097">
    <property type="entry name" value="HisK_dim/P_sf"/>
</dbReference>
<feature type="domain" description="Histidine kinase" evidence="7">
    <location>
        <begin position="317"/>
        <end position="530"/>
    </location>
</feature>
<dbReference type="Pfam" id="PF00512">
    <property type="entry name" value="HisKA"/>
    <property type="match status" value="1"/>
</dbReference>
<comment type="caution">
    <text evidence="9">The sequence shown here is derived from an EMBL/GenBank/DDBJ whole genome shotgun (WGS) entry which is preliminary data.</text>
</comment>
<keyword evidence="10" id="KW-1185">Reference proteome</keyword>
<dbReference type="SUPFAM" id="SSF52172">
    <property type="entry name" value="CheY-like"/>
    <property type="match status" value="1"/>
</dbReference>
<dbReference type="GO" id="GO:0000155">
    <property type="term" value="F:phosphorelay sensor kinase activity"/>
    <property type="evidence" value="ECO:0007669"/>
    <property type="project" value="InterPro"/>
</dbReference>
<keyword evidence="4" id="KW-0808">Transferase</keyword>
<dbReference type="PROSITE" id="PS50110">
    <property type="entry name" value="RESPONSE_REGULATORY"/>
    <property type="match status" value="1"/>
</dbReference>
<dbReference type="CDD" id="cd17546">
    <property type="entry name" value="REC_hyHK_CKI1_RcsC-like"/>
    <property type="match status" value="1"/>
</dbReference>
<dbReference type="Proteomes" id="UP000778970">
    <property type="component" value="Unassembled WGS sequence"/>
</dbReference>
<reference evidence="9" key="2">
    <citation type="journal article" date="2020" name="Microorganisms">
        <title>Osmotic Adaptation and Compatible Solute Biosynthesis of Phototrophic Bacteria as Revealed from Genome Analyses.</title>
        <authorList>
            <person name="Imhoff J.F."/>
            <person name="Rahn T."/>
            <person name="Kunzel S."/>
            <person name="Keller A."/>
            <person name="Neulinger S.C."/>
        </authorList>
    </citation>
    <scope>NUCLEOTIDE SEQUENCE</scope>
    <source>
        <strain evidence="9">DSM 9154</strain>
    </source>
</reference>
<keyword evidence="5 9" id="KW-0418">Kinase</keyword>
<reference evidence="9" key="1">
    <citation type="submission" date="2017-08" db="EMBL/GenBank/DDBJ databases">
        <authorList>
            <person name="Imhoff J.F."/>
            <person name="Rahn T."/>
            <person name="Kuenzel S."/>
            <person name="Neulinger S.C."/>
        </authorList>
    </citation>
    <scope>NUCLEOTIDE SEQUENCE</scope>
    <source>
        <strain evidence="9">DSM 9154</strain>
    </source>
</reference>
<dbReference type="InterPro" id="IPR003661">
    <property type="entry name" value="HisK_dim/P_dom"/>
</dbReference>
<dbReference type="GO" id="GO:0009927">
    <property type="term" value="F:histidine phosphotransfer kinase activity"/>
    <property type="evidence" value="ECO:0007669"/>
    <property type="project" value="TreeGrafter"/>
</dbReference>
<evidence type="ECO:0000256" key="6">
    <source>
        <dbReference type="PROSITE-ProRule" id="PRU00169"/>
    </source>
</evidence>
<evidence type="ECO:0000256" key="4">
    <source>
        <dbReference type="ARBA" id="ARBA00022679"/>
    </source>
</evidence>
<dbReference type="GO" id="GO:0005886">
    <property type="term" value="C:plasma membrane"/>
    <property type="evidence" value="ECO:0007669"/>
    <property type="project" value="TreeGrafter"/>
</dbReference>
<evidence type="ECO:0000259" key="7">
    <source>
        <dbReference type="PROSITE" id="PS50109"/>
    </source>
</evidence>
<dbReference type="SUPFAM" id="SSF47384">
    <property type="entry name" value="Homodimeric domain of signal transducing histidine kinase"/>
    <property type="match status" value="1"/>
</dbReference>
<dbReference type="Gene3D" id="3.40.50.2300">
    <property type="match status" value="1"/>
</dbReference>
<name>A0A934V229_9PROT</name>
<feature type="modified residue" description="4-aspartylphosphate" evidence="6">
    <location>
        <position position="600"/>
    </location>
</feature>
<dbReference type="InterPro" id="IPR001789">
    <property type="entry name" value="Sig_transdc_resp-reg_receiver"/>
</dbReference>
<dbReference type="InterPro" id="IPR036890">
    <property type="entry name" value="HATPase_C_sf"/>
</dbReference>
<sequence>MPNRPETSPFVTWPADRLILLFQEACPALVDETIRLAVQKGYADRTSSLRGAWTEAAERLNACLAAYLSDPWRHAGLNGLHDYRGDACFDRLRELARRHRAGGVSLELHNGLFKLYRRVYLKHFAAVLAVSTDREPPLRNPDAFLTRLDDFFDEAELAMLAPWAEGGSEDAVLGERLRRLTQERDQYFAALESLRDPVFIASNDGKLVTANRAAMQVFLDLSEAGALTYRLALQPHRIELQAIVDEVLGTKGSHWDAVWLQTSRGSRAFDIRLRVVEDVVDKIERWRIILMHDVTEHSNAVEAARQAEHTMSLFLAAMSHEIRVPLHSVLGAANLMKDATPGDFEKLLDLLDSSARSLSETLENVLSFSRFEHQAPQPRPENVALHEAVRDLVHTKQIIARQQGVPLNLTIAPNVPRKVRLDWSMAQQVLSNIIQNALRYDDGRGVAVDLGFDGSALVILITDHGSGLPEDIRDMLASPPDNLRPRTTERNGSGLGLAIAQRMILALGGAISVPNSDEGTSIVVKLPFTPVEAEQDAVEPIRRDLSNMTCLVVDDDPINVLVTVAMLERLGFSVDHAQTIDQAHALRLATPDSYDIFIIDYQLPDGRGVDLARMLRQRTAHADTPIFLLSADVGRVRQAPEDAKLFTALLEKPLGVDALAQALRTGVTRTTTSLHMLADLSPRAQRRMTEAFGESWAAFLALLNDTNAEDKEEEIAKLAHKLVSGATIFGLQKIVERLRYIEISHTDPSYSAQARIDARQALAACKLPEHWADDLERFQL</sequence>
<evidence type="ECO:0000256" key="2">
    <source>
        <dbReference type="ARBA" id="ARBA00012438"/>
    </source>
</evidence>
<dbReference type="CDD" id="cd00082">
    <property type="entry name" value="HisKA"/>
    <property type="match status" value="1"/>
</dbReference>
<dbReference type="SMART" id="SM00387">
    <property type="entry name" value="HATPase_c"/>
    <property type="match status" value="1"/>
</dbReference>
<dbReference type="InterPro" id="IPR003594">
    <property type="entry name" value="HATPase_dom"/>
</dbReference>
<dbReference type="EMBL" id="NRRE01000032">
    <property type="protein sequence ID" value="MBK1698936.1"/>
    <property type="molecule type" value="Genomic_DNA"/>
</dbReference>
<dbReference type="InterPro" id="IPR035965">
    <property type="entry name" value="PAS-like_dom_sf"/>
</dbReference>
<dbReference type="PROSITE" id="PS50109">
    <property type="entry name" value="HIS_KIN"/>
    <property type="match status" value="1"/>
</dbReference>
<keyword evidence="3 6" id="KW-0597">Phosphoprotein</keyword>
<gene>
    <name evidence="9" type="ORF">CKO21_16955</name>
</gene>
<dbReference type="SUPFAM" id="SSF55874">
    <property type="entry name" value="ATPase domain of HSP90 chaperone/DNA topoisomerase II/histidine kinase"/>
    <property type="match status" value="1"/>
</dbReference>
<evidence type="ECO:0000256" key="5">
    <source>
        <dbReference type="ARBA" id="ARBA00022777"/>
    </source>
</evidence>
<evidence type="ECO:0000256" key="1">
    <source>
        <dbReference type="ARBA" id="ARBA00000085"/>
    </source>
</evidence>
<protein>
    <recommendedName>
        <fullName evidence="2">histidine kinase</fullName>
        <ecNumber evidence="2">2.7.13.3</ecNumber>
    </recommendedName>
</protein>
<dbReference type="InterPro" id="IPR036641">
    <property type="entry name" value="HPT_dom_sf"/>
</dbReference>